<dbReference type="EMBL" id="QLZQ01000001">
    <property type="protein sequence ID" value="RAZ69614.1"/>
    <property type="molecule type" value="Genomic_DNA"/>
</dbReference>
<proteinExistence type="predicted"/>
<dbReference type="AlphaFoldDB" id="A0A365KAC5"/>
<name>A0A365KAC5_9BACL</name>
<dbReference type="Proteomes" id="UP000251869">
    <property type="component" value="Unassembled WGS sequence"/>
</dbReference>
<gene>
    <name evidence="2" type="ORF">DP119_02860</name>
</gene>
<sequence>MRDLLLSKKFVPVYFIVGFLAILLFRFIGASWVEVFLVSFLCFLVGVLSFAENFLVSFGLKRSA</sequence>
<organism evidence="2 3">
    <name type="scientific">Planococcus maitriensis</name>
    <dbReference type="NCBI Taxonomy" id="221799"/>
    <lineage>
        <taxon>Bacteria</taxon>
        <taxon>Bacillati</taxon>
        <taxon>Bacillota</taxon>
        <taxon>Bacilli</taxon>
        <taxon>Bacillales</taxon>
        <taxon>Caryophanaceae</taxon>
        <taxon>Planococcus</taxon>
    </lineage>
</organism>
<keyword evidence="1" id="KW-0812">Transmembrane</keyword>
<dbReference type="RefSeq" id="WP_112230651.1">
    <property type="nucleotide sequence ID" value="NZ_QLZQ01000001.1"/>
</dbReference>
<keyword evidence="3" id="KW-1185">Reference proteome</keyword>
<comment type="caution">
    <text evidence="2">The sequence shown here is derived from an EMBL/GenBank/DDBJ whole genome shotgun (WGS) entry which is preliminary data.</text>
</comment>
<feature type="transmembrane region" description="Helical" evidence="1">
    <location>
        <begin position="12"/>
        <end position="29"/>
    </location>
</feature>
<protein>
    <submittedName>
        <fullName evidence="2">Uncharacterized protein</fullName>
    </submittedName>
</protein>
<evidence type="ECO:0000313" key="3">
    <source>
        <dbReference type="Proteomes" id="UP000251869"/>
    </source>
</evidence>
<keyword evidence="1" id="KW-1133">Transmembrane helix</keyword>
<reference evidence="2 3" key="1">
    <citation type="submission" date="2018-06" db="EMBL/GenBank/DDBJ databases">
        <title>The draft genome sequences of strains SCU63 and S1.</title>
        <authorList>
            <person name="Gan L."/>
        </authorList>
    </citation>
    <scope>NUCLEOTIDE SEQUENCE [LARGE SCALE GENOMIC DNA]</scope>
    <source>
        <strain evidence="2 3">S1</strain>
    </source>
</reference>
<dbReference type="OrthoDB" id="2406094at2"/>
<evidence type="ECO:0000313" key="2">
    <source>
        <dbReference type="EMBL" id="RAZ69614.1"/>
    </source>
</evidence>
<accession>A0A365KAC5</accession>
<keyword evidence="1" id="KW-0472">Membrane</keyword>
<evidence type="ECO:0000256" key="1">
    <source>
        <dbReference type="SAM" id="Phobius"/>
    </source>
</evidence>
<feature type="transmembrane region" description="Helical" evidence="1">
    <location>
        <begin position="35"/>
        <end position="60"/>
    </location>
</feature>